<proteinExistence type="predicted"/>
<dbReference type="EMBL" id="GGEC01087318">
    <property type="protein sequence ID" value="MBX67802.1"/>
    <property type="molecule type" value="Transcribed_RNA"/>
</dbReference>
<name>A0A2P2QLE6_RHIMU</name>
<accession>A0A2P2QLE6</accession>
<evidence type="ECO:0000313" key="1">
    <source>
        <dbReference type="EMBL" id="MBX67802.1"/>
    </source>
</evidence>
<organism evidence="1">
    <name type="scientific">Rhizophora mucronata</name>
    <name type="common">Asiatic mangrove</name>
    <dbReference type="NCBI Taxonomy" id="61149"/>
    <lineage>
        <taxon>Eukaryota</taxon>
        <taxon>Viridiplantae</taxon>
        <taxon>Streptophyta</taxon>
        <taxon>Embryophyta</taxon>
        <taxon>Tracheophyta</taxon>
        <taxon>Spermatophyta</taxon>
        <taxon>Magnoliopsida</taxon>
        <taxon>eudicotyledons</taxon>
        <taxon>Gunneridae</taxon>
        <taxon>Pentapetalae</taxon>
        <taxon>rosids</taxon>
        <taxon>fabids</taxon>
        <taxon>Malpighiales</taxon>
        <taxon>Rhizophoraceae</taxon>
        <taxon>Rhizophora</taxon>
    </lineage>
</organism>
<reference evidence="1" key="1">
    <citation type="submission" date="2018-02" db="EMBL/GenBank/DDBJ databases">
        <title>Rhizophora mucronata_Transcriptome.</title>
        <authorList>
            <person name="Meera S.P."/>
            <person name="Sreeshan A."/>
            <person name="Augustine A."/>
        </authorList>
    </citation>
    <scope>NUCLEOTIDE SEQUENCE</scope>
    <source>
        <tissue evidence="1">Leaf</tissue>
    </source>
</reference>
<sequence>MTEINNPRLSWKTLGCNALKQRKRKLYWQCQQNIIQGQNSKAREKCGW</sequence>
<protein>
    <submittedName>
        <fullName evidence="1">Uncharacterized protein</fullName>
    </submittedName>
</protein>
<dbReference type="AlphaFoldDB" id="A0A2P2QLE6"/>